<evidence type="ECO:0000313" key="9">
    <source>
        <dbReference type="EMBL" id="SET81300.1"/>
    </source>
</evidence>
<dbReference type="Proteomes" id="UP000199320">
    <property type="component" value="Unassembled WGS sequence"/>
</dbReference>
<dbReference type="AlphaFoldDB" id="A0A1G6MZ87"/>
<dbReference type="Pfam" id="PF02518">
    <property type="entry name" value="HATPase_c"/>
    <property type="match status" value="1"/>
</dbReference>
<keyword evidence="6" id="KW-0902">Two-component regulatory system</keyword>
<dbReference type="InterPro" id="IPR013656">
    <property type="entry name" value="PAS_4"/>
</dbReference>
<organism evidence="8 11">
    <name type="scientific">Natrinema hispanicum</name>
    <dbReference type="NCBI Taxonomy" id="392421"/>
    <lineage>
        <taxon>Archaea</taxon>
        <taxon>Methanobacteriati</taxon>
        <taxon>Methanobacteriota</taxon>
        <taxon>Stenosarchaea group</taxon>
        <taxon>Halobacteria</taxon>
        <taxon>Halobacteriales</taxon>
        <taxon>Natrialbaceae</taxon>
        <taxon>Natrinema</taxon>
    </lineage>
</organism>
<evidence type="ECO:0000256" key="6">
    <source>
        <dbReference type="ARBA" id="ARBA00023012"/>
    </source>
</evidence>
<keyword evidence="4" id="KW-0808">Transferase</keyword>
<dbReference type="EMBL" id="FOIC01000013">
    <property type="protein sequence ID" value="SET81300.1"/>
    <property type="molecule type" value="Genomic_DNA"/>
</dbReference>
<dbReference type="SMART" id="SM00387">
    <property type="entry name" value="HATPase_c"/>
    <property type="match status" value="1"/>
</dbReference>
<reference evidence="10 11" key="1">
    <citation type="submission" date="2016-10" db="EMBL/GenBank/DDBJ databases">
        <authorList>
            <person name="Varghese N."/>
            <person name="Submissions S."/>
        </authorList>
    </citation>
    <scope>NUCLEOTIDE SEQUENCE [LARGE SCALE GENOMIC DNA]</scope>
    <source>
        <strain evidence="8 11">CDM_1</strain>
        <strain evidence="10">CDM_6</strain>
    </source>
</reference>
<proteinExistence type="predicted"/>
<evidence type="ECO:0000259" key="7">
    <source>
        <dbReference type="PROSITE" id="PS50109"/>
    </source>
</evidence>
<dbReference type="InterPro" id="IPR005467">
    <property type="entry name" value="His_kinase_dom"/>
</dbReference>
<dbReference type="SUPFAM" id="SSF55874">
    <property type="entry name" value="ATPase domain of HSP90 chaperone/DNA topoisomerase II/histidine kinase"/>
    <property type="match status" value="1"/>
</dbReference>
<keyword evidence="5 8" id="KW-0418">Kinase</keyword>
<comment type="catalytic activity">
    <reaction evidence="1">
        <text>ATP + protein L-histidine = ADP + protein N-phospho-L-histidine.</text>
        <dbReference type="EC" id="2.7.13.3"/>
    </reaction>
</comment>
<evidence type="ECO:0000256" key="5">
    <source>
        <dbReference type="ARBA" id="ARBA00022777"/>
    </source>
</evidence>
<evidence type="ECO:0000313" key="11">
    <source>
        <dbReference type="Proteomes" id="UP000324021"/>
    </source>
</evidence>
<dbReference type="Gene3D" id="3.30.450.20">
    <property type="entry name" value="PAS domain"/>
    <property type="match status" value="1"/>
</dbReference>
<dbReference type="InterPro" id="IPR003594">
    <property type="entry name" value="HATPase_dom"/>
</dbReference>
<evidence type="ECO:0000313" key="10">
    <source>
        <dbReference type="Proteomes" id="UP000199320"/>
    </source>
</evidence>
<evidence type="ECO:0000256" key="3">
    <source>
        <dbReference type="ARBA" id="ARBA00022553"/>
    </source>
</evidence>
<dbReference type="Pfam" id="PF08448">
    <property type="entry name" value="PAS_4"/>
    <property type="match status" value="1"/>
</dbReference>
<reference evidence="9" key="2">
    <citation type="submission" date="2016-10" db="EMBL/GenBank/DDBJ databases">
        <authorList>
            <person name="de Groot N.N."/>
        </authorList>
    </citation>
    <scope>NUCLEOTIDE SEQUENCE [LARGE SCALE GENOMIC DNA]</scope>
    <source>
        <strain evidence="9">CDM_6</strain>
    </source>
</reference>
<evidence type="ECO:0000313" key="8">
    <source>
        <dbReference type="EMBL" id="SDC60862.1"/>
    </source>
</evidence>
<protein>
    <recommendedName>
        <fullName evidence="2">histidine kinase</fullName>
        <ecNumber evidence="2">2.7.13.3</ecNumber>
    </recommendedName>
</protein>
<feature type="domain" description="Histidine kinase" evidence="7">
    <location>
        <begin position="145"/>
        <end position="360"/>
    </location>
</feature>
<sequence length="369" mass="39950">MTDSRSIVTAGFDAMPAHVAILDEMGEIVYTNRAWDAFGDEQGLADAAGGVGTNYLTVCEGSNANEAAETARGIRAVANGDREAFSLEYPCHTPECKRWFMMQATPYDHAGERFVLVMHVDITERRRLEQRTQAQAERMERFARLLSHDLRNPLSVALAEVHILERDDDIDLRSEDGDRISLRSSLERMESIIDDALALVTIDEVAEAERAAIPLERAVEDAWAHVQTASSTVEVVGTVAIRANESLVSHLFENLFRNAIEHAGDDVAVEVGPLEQSRTAAGDTAFPGFYVEDDGPGIPPDRRERVFESGYSAACSEPGAGATTGGSGLGLAIVREVADAHGWSVSATTGEDGGARFEIQGVSMLERSV</sequence>
<dbReference type="InterPro" id="IPR036890">
    <property type="entry name" value="HATPase_C_sf"/>
</dbReference>
<dbReference type="STRING" id="392421.SAMN04488694_11354"/>
<dbReference type="Gene3D" id="3.30.565.10">
    <property type="entry name" value="Histidine kinase-like ATPase, C-terminal domain"/>
    <property type="match status" value="1"/>
</dbReference>
<dbReference type="InterPro" id="IPR035965">
    <property type="entry name" value="PAS-like_dom_sf"/>
</dbReference>
<dbReference type="OrthoDB" id="8127at2157"/>
<keyword evidence="3" id="KW-0597">Phosphoprotein</keyword>
<evidence type="ECO:0000256" key="1">
    <source>
        <dbReference type="ARBA" id="ARBA00000085"/>
    </source>
</evidence>
<dbReference type="SMART" id="SM00388">
    <property type="entry name" value="HisKA"/>
    <property type="match status" value="1"/>
</dbReference>
<accession>A0A1G6MZ87</accession>
<dbReference type="PROSITE" id="PS50109">
    <property type="entry name" value="HIS_KIN"/>
    <property type="match status" value="1"/>
</dbReference>
<evidence type="ECO:0000256" key="4">
    <source>
        <dbReference type="ARBA" id="ARBA00022679"/>
    </source>
</evidence>
<dbReference type="RefSeq" id="WP_092933674.1">
    <property type="nucleotide sequence ID" value="NZ_FMZP01000005.1"/>
</dbReference>
<dbReference type="InterPro" id="IPR050736">
    <property type="entry name" value="Sensor_HK_Regulatory"/>
</dbReference>
<dbReference type="PRINTS" id="PR00344">
    <property type="entry name" value="BCTRLSENSOR"/>
</dbReference>
<dbReference type="SUPFAM" id="SSF47384">
    <property type="entry name" value="Homodimeric domain of signal transducing histidine kinase"/>
    <property type="match status" value="1"/>
</dbReference>
<dbReference type="InterPro" id="IPR003661">
    <property type="entry name" value="HisK_dim/P_dom"/>
</dbReference>
<dbReference type="InterPro" id="IPR036097">
    <property type="entry name" value="HisK_dim/P_sf"/>
</dbReference>
<dbReference type="InterPro" id="IPR004358">
    <property type="entry name" value="Sig_transdc_His_kin-like_C"/>
</dbReference>
<dbReference type="PANTHER" id="PTHR43711:SF1">
    <property type="entry name" value="HISTIDINE KINASE 1"/>
    <property type="match status" value="1"/>
</dbReference>
<dbReference type="EC" id="2.7.13.3" evidence="2"/>
<gene>
    <name evidence="9" type="ORF">SAMN04488694_11354</name>
    <name evidence="8" type="ORF">SAMN05192552_1005162</name>
</gene>
<dbReference type="CDD" id="cd00082">
    <property type="entry name" value="HisKA"/>
    <property type="match status" value="1"/>
</dbReference>
<evidence type="ECO:0000256" key="2">
    <source>
        <dbReference type="ARBA" id="ARBA00012438"/>
    </source>
</evidence>
<dbReference type="Gene3D" id="1.10.287.130">
    <property type="match status" value="1"/>
</dbReference>
<dbReference type="SUPFAM" id="SSF55785">
    <property type="entry name" value="PYP-like sensor domain (PAS domain)"/>
    <property type="match status" value="1"/>
</dbReference>
<dbReference type="EMBL" id="FMZP01000005">
    <property type="protein sequence ID" value="SDC60862.1"/>
    <property type="molecule type" value="Genomic_DNA"/>
</dbReference>
<dbReference type="Proteomes" id="UP000324021">
    <property type="component" value="Unassembled WGS sequence"/>
</dbReference>
<dbReference type="GO" id="GO:0000155">
    <property type="term" value="F:phosphorelay sensor kinase activity"/>
    <property type="evidence" value="ECO:0007669"/>
    <property type="project" value="InterPro"/>
</dbReference>
<dbReference type="PANTHER" id="PTHR43711">
    <property type="entry name" value="TWO-COMPONENT HISTIDINE KINASE"/>
    <property type="match status" value="1"/>
</dbReference>
<name>A0A1G6MZ87_9EURY</name>
<keyword evidence="10" id="KW-1185">Reference proteome</keyword>
<dbReference type="CDD" id="cd00075">
    <property type="entry name" value="HATPase"/>
    <property type="match status" value="1"/>
</dbReference>
<dbReference type="Pfam" id="PF00512">
    <property type="entry name" value="HisKA"/>
    <property type="match status" value="1"/>
</dbReference>